<feature type="domain" description="FHA" evidence="2">
    <location>
        <begin position="141"/>
        <end position="180"/>
    </location>
</feature>
<proteinExistence type="predicted"/>
<protein>
    <recommendedName>
        <fullName evidence="2">FHA domain-containing protein</fullName>
    </recommendedName>
</protein>
<accession>A0A812TDC2</accession>
<name>A0A812TDC2_SYMPI</name>
<evidence type="ECO:0000256" key="1">
    <source>
        <dbReference type="SAM" id="MobiDB-lite"/>
    </source>
</evidence>
<dbReference type="AlphaFoldDB" id="A0A812TDC2"/>
<dbReference type="EMBL" id="CAJNIZ010029746">
    <property type="protein sequence ID" value="CAE7518412.1"/>
    <property type="molecule type" value="Genomic_DNA"/>
</dbReference>
<sequence>MVEEASNAVSALCPDSHWQRFFQLFGELVMLERVLSEPGRAVLLAMYEALAGRCLFCESQDWNPVFPVLCTLRDYDVLKAQLCRGERVQDDEAAFVLRRLDGDRAPEWPSPSPPEVLLVTTSMPAAVCGRDGPLALRLVHVSKAHAVLRLFRDTSSIPATWKLTIQDTSTNGTWVNGVKLMHNTQQELKLHDQVCFVPPAPASRQLIYQVLPGSMHHSGLLQRPAAISAPADIVERVPSMPPPSSVPSHATARTARPSKRQRLQDECLSTWLASLGDPAVLQYEHQLLRLARSASDLRDHYASDISRFVAELGVREEHKATFRRGLLQLRHAS</sequence>
<dbReference type="Pfam" id="PF00498">
    <property type="entry name" value="FHA"/>
    <property type="match status" value="1"/>
</dbReference>
<evidence type="ECO:0000313" key="4">
    <source>
        <dbReference type="Proteomes" id="UP000649617"/>
    </source>
</evidence>
<comment type="caution">
    <text evidence="3">The sequence shown here is derived from an EMBL/GenBank/DDBJ whole genome shotgun (WGS) entry which is preliminary data.</text>
</comment>
<dbReference type="InterPro" id="IPR008984">
    <property type="entry name" value="SMAD_FHA_dom_sf"/>
</dbReference>
<dbReference type="PROSITE" id="PS50006">
    <property type="entry name" value="FHA_DOMAIN"/>
    <property type="match status" value="1"/>
</dbReference>
<dbReference type="Proteomes" id="UP000649617">
    <property type="component" value="Unassembled WGS sequence"/>
</dbReference>
<keyword evidence="4" id="KW-1185">Reference proteome</keyword>
<organism evidence="3 4">
    <name type="scientific">Symbiodinium pilosum</name>
    <name type="common">Dinoflagellate</name>
    <dbReference type="NCBI Taxonomy" id="2952"/>
    <lineage>
        <taxon>Eukaryota</taxon>
        <taxon>Sar</taxon>
        <taxon>Alveolata</taxon>
        <taxon>Dinophyceae</taxon>
        <taxon>Suessiales</taxon>
        <taxon>Symbiodiniaceae</taxon>
        <taxon>Symbiodinium</taxon>
    </lineage>
</organism>
<feature type="region of interest" description="Disordered" evidence="1">
    <location>
        <begin position="239"/>
        <end position="261"/>
    </location>
</feature>
<dbReference type="OrthoDB" id="1305878at2759"/>
<evidence type="ECO:0000313" key="3">
    <source>
        <dbReference type="EMBL" id="CAE7518412.1"/>
    </source>
</evidence>
<gene>
    <name evidence="3" type="ORF">SPIL2461_LOCUS13549</name>
</gene>
<dbReference type="Gene3D" id="2.60.200.20">
    <property type="match status" value="1"/>
</dbReference>
<dbReference type="SUPFAM" id="SSF49879">
    <property type="entry name" value="SMAD/FHA domain"/>
    <property type="match status" value="1"/>
</dbReference>
<reference evidence="3" key="1">
    <citation type="submission" date="2021-02" db="EMBL/GenBank/DDBJ databases">
        <authorList>
            <person name="Dougan E. K."/>
            <person name="Rhodes N."/>
            <person name="Thang M."/>
            <person name="Chan C."/>
        </authorList>
    </citation>
    <scope>NUCLEOTIDE SEQUENCE</scope>
</reference>
<dbReference type="InterPro" id="IPR000253">
    <property type="entry name" value="FHA_dom"/>
</dbReference>
<evidence type="ECO:0000259" key="2">
    <source>
        <dbReference type="PROSITE" id="PS50006"/>
    </source>
</evidence>